<evidence type="ECO:0000256" key="1">
    <source>
        <dbReference type="SAM" id="MobiDB-lite"/>
    </source>
</evidence>
<evidence type="ECO:0000313" key="2">
    <source>
        <dbReference type="EMBL" id="TNN79650.1"/>
    </source>
</evidence>
<comment type="caution">
    <text evidence="2">The sequence shown here is derived from an EMBL/GenBank/DDBJ whole genome shotgun (WGS) entry which is preliminary data.</text>
</comment>
<organism evidence="2 3">
    <name type="scientific">Liparis tanakae</name>
    <name type="common">Tanaka's snailfish</name>
    <dbReference type="NCBI Taxonomy" id="230148"/>
    <lineage>
        <taxon>Eukaryota</taxon>
        <taxon>Metazoa</taxon>
        <taxon>Chordata</taxon>
        <taxon>Craniata</taxon>
        <taxon>Vertebrata</taxon>
        <taxon>Euteleostomi</taxon>
        <taxon>Actinopterygii</taxon>
        <taxon>Neopterygii</taxon>
        <taxon>Teleostei</taxon>
        <taxon>Neoteleostei</taxon>
        <taxon>Acanthomorphata</taxon>
        <taxon>Eupercaria</taxon>
        <taxon>Perciformes</taxon>
        <taxon>Cottioidei</taxon>
        <taxon>Cottales</taxon>
        <taxon>Liparidae</taxon>
        <taxon>Liparis</taxon>
    </lineage>
</organism>
<keyword evidence="3" id="KW-1185">Reference proteome</keyword>
<name>A0A4Z2INP2_9TELE</name>
<feature type="region of interest" description="Disordered" evidence="1">
    <location>
        <begin position="53"/>
        <end position="84"/>
    </location>
</feature>
<feature type="compositionally biased region" description="Basic and acidic residues" evidence="1">
    <location>
        <begin position="53"/>
        <end position="68"/>
    </location>
</feature>
<reference evidence="2 3" key="1">
    <citation type="submission" date="2019-03" db="EMBL/GenBank/DDBJ databases">
        <title>First draft genome of Liparis tanakae, snailfish: a comprehensive survey of snailfish specific genes.</title>
        <authorList>
            <person name="Kim W."/>
            <person name="Song I."/>
            <person name="Jeong J.-H."/>
            <person name="Kim D."/>
            <person name="Kim S."/>
            <person name="Ryu S."/>
            <person name="Song J.Y."/>
            <person name="Lee S.K."/>
        </authorList>
    </citation>
    <scope>NUCLEOTIDE SEQUENCE [LARGE SCALE GENOMIC DNA]</scope>
    <source>
        <tissue evidence="2">Muscle</tissue>
    </source>
</reference>
<protein>
    <submittedName>
        <fullName evidence="2">Uncharacterized protein</fullName>
    </submittedName>
</protein>
<dbReference type="EMBL" id="SRLO01000063">
    <property type="protein sequence ID" value="TNN79650.1"/>
    <property type="molecule type" value="Genomic_DNA"/>
</dbReference>
<dbReference type="AlphaFoldDB" id="A0A4Z2INP2"/>
<dbReference type="Proteomes" id="UP000314294">
    <property type="component" value="Unassembled WGS sequence"/>
</dbReference>
<proteinExistence type="predicted"/>
<accession>A0A4Z2INP2</accession>
<evidence type="ECO:0000313" key="3">
    <source>
        <dbReference type="Proteomes" id="UP000314294"/>
    </source>
</evidence>
<gene>
    <name evidence="2" type="ORF">EYF80_010232</name>
</gene>
<sequence length="154" mass="16451">MTELDGLTDKSPNAAILSGMPAGAVIRGRVMSVSVLSLLVDPVMVTAIQVSPSERRCSGAHTTPREDLTSPSARGDGTVSVKGEASRTGDFKYAGWSVTEWEWRYGIYSHGSGAGNNGGHYGRAPEGPRLELVKKVQVPREVREEISKYTMASA</sequence>